<dbReference type="PANTHER" id="PTHR48464">
    <property type="match status" value="1"/>
</dbReference>
<dbReference type="InterPro" id="IPR024752">
    <property type="entry name" value="Myb/SANT-like_dom"/>
</dbReference>
<name>A0A7J9NAP4_GOSSC</name>
<feature type="compositionally biased region" description="Basic and acidic residues" evidence="1">
    <location>
        <begin position="139"/>
        <end position="156"/>
    </location>
</feature>
<organism evidence="3 4">
    <name type="scientific">Gossypium schwendimanii</name>
    <name type="common">Cotton</name>
    <dbReference type="NCBI Taxonomy" id="34291"/>
    <lineage>
        <taxon>Eukaryota</taxon>
        <taxon>Viridiplantae</taxon>
        <taxon>Streptophyta</taxon>
        <taxon>Embryophyta</taxon>
        <taxon>Tracheophyta</taxon>
        <taxon>Spermatophyta</taxon>
        <taxon>Magnoliopsida</taxon>
        <taxon>eudicotyledons</taxon>
        <taxon>Gunneridae</taxon>
        <taxon>Pentapetalae</taxon>
        <taxon>rosids</taxon>
        <taxon>malvids</taxon>
        <taxon>Malvales</taxon>
        <taxon>Malvaceae</taxon>
        <taxon>Malvoideae</taxon>
        <taxon>Gossypium</taxon>
    </lineage>
</organism>
<evidence type="ECO:0000313" key="3">
    <source>
        <dbReference type="EMBL" id="MBA0880320.1"/>
    </source>
</evidence>
<dbReference type="OrthoDB" id="618098at2759"/>
<protein>
    <recommendedName>
        <fullName evidence="2">Myb/SANT-like domain-containing protein</fullName>
    </recommendedName>
</protein>
<evidence type="ECO:0000313" key="4">
    <source>
        <dbReference type="Proteomes" id="UP000593576"/>
    </source>
</evidence>
<evidence type="ECO:0000259" key="2">
    <source>
        <dbReference type="Pfam" id="PF12776"/>
    </source>
</evidence>
<dbReference type="AlphaFoldDB" id="A0A7J9NAP4"/>
<feature type="domain" description="Myb/SANT-like" evidence="2">
    <location>
        <begin position="4"/>
        <end position="53"/>
    </location>
</feature>
<comment type="caution">
    <text evidence="3">The sequence shown here is derived from an EMBL/GenBank/DDBJ whole genome shotgun (WGS) entry which is preliminary data.</text>
</comment>
<dbReference type="EMBL" id="JABFAF010277249">
    <property type="protein sequence ID" value="MBA0880320.1"/>
    <property type="molecule type" value="Genomic_DNA"/>
</dbReference>
<sequence length="258" mass="29718">MLKAKPNLESRIRTLKRDWAIVYDMLSGKKISNFGWDEYRQLVVAEDVVWNSYINSHKKAGQFKHCSFPYYDQLIAIYTKDQAIGKDAQTTIDLIEEIDVEDVATTNTHEERNDFHGCEANISFYNMNLSTTQSQPPRNKGDSTFQRREKKISDASDHISSTSFTAATTLLAKNIRIFGLEINRSTAPEVLIQQKLKMTIQESSLKLYPILCEIEGLIKDERYHTLSKIPDHPTQMLIVFSLPSSVLLEWVRRFLADH</sequence>
<accession>A0A7J9NAP4</accession>
<dbReference type="Proteomes" id="UP000593576">
    <property type="component" value="Unassembled WGS sequence"/>
</dbReference>
<gene>
    <name evidence="3" type="ORF">Goshw_013799</name>
</gene>
<proteinExistence type="predicted"/>
<evidence type="ECO:0000256" key="1">
    <source>
        <dbReference type="SAM" id="MobiDB-lite"/>
    </source>
</evidence>
<dbReference type="PANTHER" id="PTHR48464:SF1">
    <property type="entry name" value="MYB_SANT-LIKE DOMAIN-CONTAINING PROTEIN"/>
    <property type="match status" value="1"/>
</dbReference>
<feature type="region of interest" description="Disordered" evidence="1">
    <location>
        <begin position="129"/>
        <end position="156"/>
    </location>
</feature>
<dbReference type="Pfam" id="PF12776">
    <property type="entry name" value="Myb_DNA-bind_3"/>
    <property type="match status" value="1"/>
</dbReference>
<keyword evidence="4" id="KW-1185">Reference proteome</keyword>
<reference evidence="3 4" key="1">
    <citation type="journal article" date="2019" name="Genome Biol. Evol.">
        <title>Insights into the evolution of the New World diploid cottons (Gossypium, subgenus Houzingenia) based on genome sequencing.</title>
        <authorList>
            <person name="Grover C.E."/>
            <person name="Arick M.A. 2nd"/>
            <person name="Thrash A."/>
            <person name="Conover J.L."/>
            <person name="Sanders W.S."/>
            <person name="Peterson D.G."/>
            <person name="Frelichowski J.E."/>
            <person name="Scheffler J.A."/>
            <person name="Scheffler B.E."/>
            <person name="Wendel J.F."/>
        </authorList>
    </citation>
    <scope>NUCLEOTIDE SEQUENCE [LARGE SCALE GENOMIC DNA]</scope>
    <source>
        <strain evidence="3">1</strain>
        <tissue evidence="3">Leaf</tissue>
    </source>
</reference>